<dbReference type="OrthoDB" id="9810382at2"/>
<dbReference type="EMBL" id="AP014924">
    <property type="protein sequence ID" value="BAS28360.1"/>
    <property type="molecule type" value="Genomic_DNA"/>
</dbReference>
<feature type="transmembrane region" description="Helical" evidence="1">
    <location>
        <begin position="336"/>
        <end position="358"/>
    </location>
</feature>
<organism evidence="2 3">
    <name type="scientific">Limnochorda pilosa</name>
    <dbReference type="NCBI Taxonomy" id="1555112"/>
    <lineage>
        <taxon>Bacteria</taxon>
        <taxon>Bacillati</taxon>
        <taxon>Bacillota</taxon>
        <taxon>Limnochordia</taxon>
        <taxon>Limnochordales</taxon>
        <taxon>Limnochordaceae</taxon>
        <taxon>Limnochorda</taxon>
    </lineage>
</organism>
<evidence type="ECO:0000313" key="3">
    <source>
        <dbReference type="Proteomes" id="UP000065807"/>
    </source>
</evidence>
<reference evidence="3" key="1">
    <citation type="submission" date="2015-07" db="EMBL/GenBank/DDBJ databases">
        <title>Complete genome sequence and phylogenetic analysis of Limnochorda pilosa.</title>
        <authorList>
            <person name="Watanabe M."/>
            <person name="Kojima H."/>
            <person name="Fukui M."/>
        </authorList>
    </citation>
    <scope>NUCLEOTIDE SEQUENCE [LARGE SCALE GENOMIC DNA]</scope>
    <source>
        <strain evidence="3">HC45</strain>
    </source>
</reference>
<dbReference type="AlphaFoldDB" id="A0A0K2SMM6"/>
<feature type="transmembrane region" description="Helical" evidence="1">
    <location>
        <begin position="136"/>
        <end position="157"/>
    </location>
</feature>
<reference evidence="3" key="2">
    <citation type="journal article" date="2016" name="Int. J. Syst. Evol. Microbiol.">
        <title>Complete genome sequence and cell structure of Limnochorda pilosa, a Gram-negative spore-former within the phylum Firmicutes.</title>
        <authorList>
            <person name="Watanabe M."/>
            <person name="Kojima H."/>
            <person name="Fukui M."/>
        </authorList>
    </citation>
    <scope>NUCLEOTIDE SEQUENCE [LARGE SCALE GENOMIC DNA]</scope>
    <source>
        <strain evidence="3">HC45</strain>
    </source>
</reference>
<keyword evidence="3" id="KW-1185">Reference proteome</keyword>
<feature type="transmembrane region" description="Helical" evidence="1">
    <location>
        <begin position="69"/>
        <end position="95"/>
    </location>
</feature>
<dbReference type="KEGG" id="lpil:LIP_2530"/>
<proteinExistence type="predicted"/>
<keyword evidence="1" id="KW-0472">Membrane</keyword>
<feature type="transmembrane region" description="Helical" evidence="1">
    <location>
        <begin position="20"/>
        <end position="48"/>
    </location>
</feature>
<name>A0A0K2SMM6_LIMPI</name>
<dbReference type="Proteomes" id="UP000065807">
    <property type="component" value="Chromosome"/>
</dbReference>
<keyword evidence="1" id="KW-1133">Transmembrane helix</keyword>
<accession>A0A0K2SMM6</accession>
<feature type="transmembrane region" description="Helical" evidence="1">
    <location>
        <begin position="269"/>
        <end position="287"/>
    </location>
</feature>
<evidence type="ECO:0000256" key="1">
    <source>
        <dbReference type="SAM" id="Phobius"/>
    </source>
</evidence>
<feature type="transmembrane region" description="Helical" evidence="1">
    <location>
        <begin position="226"/>
        <end position="249"/>
    </location>
</feature>
<gene>
    <name evidence="2" type="ORF">LIP_2530</name>
</gene>
<protein>
    <submittedName>
        <fullName evidence="2">Uncharacterized protein</fullName>
    </submittedName>
</protein>
<feature type="transmembrane region" description="Helical" evidence="1">
    <location>
        <begin position="193"/>
        <end position="214"/>
    </location>
</feature>
<dbReference type="RefSeq" id="WP_068138596.1">
    <property type="nucleotide sequence ID" value="NZ_AP014924.1"/>
</dbReference>
<feature type="transmembrane region" description="Helical" evidence="1">
    <location>
        <begin position="294"/>
        <end position="316"/>
    </location>
</feature>
<dbReference type="STRING" id="1555112.LIP_2530"/>
<feature type="transmembrane region" description="Helical" evidence="1">
    <location>
        <begin position="107"/>
        <end position="124"/>
    </location>
</feature>
<evidence type="ECO:0000313" key="2">
    <source>
        <dbReference type="EMBL" id="BAS28360.1"/>
    </source>
</evidence>
<keyword evidence="1" id="KW-0812">Transmembrane</keyword>
<sequence>MPERLIIPSPEPLPLPADPILLQGLLLLTFVLHILFMSQVLGGSLLYLGATVAGGRKSGHPLQRLAHTLAGLFPWTVAFTITTGVAPLLFVQLLYGSFFYSSSVLMAWPWFAVVPMLIVGYYALYWVSLKGKDRPAWARLTVGGLAAVVFLAIGFLYSTNLSLMQRPEVWAGVYAANPYGTSLVTEAALAPRFLHAVLGAVALASVLVLVHGAASAGSDAAYGRAVTRFGLASFVPAALLQAVVAPWYASHLVPAVRDHLFDLGSLLGQLTVAALVVSALAFVLLVAARGRLRYTGAGAALVVAGQALLLIVRHMARNQALAGYMPEGLWRVVPQTALVVLFLALLVVGLATVGYMALRVRRDRVALAEVAAERRVAG</sequence>